<dbReference type="Gene3D" id="3.30.420.110">
    <property type="entry name" value="MutS, connector domain"/>
    <property type="match status" value="1"/>
</dbReference>
<evidence type="ECO:0000256" key="1">
    <source>
        <dbReference type="ARBA" id="ARBA00006271"/>
    </source>
</evidence>
<dbReference type="CDD" id="cd03284">
    <property type="entry name" value="ABC_MutS1"/>
    <property type="match status" value="1"/>
</dbReference>
<dbReference type="GO" id="GO:0003684">
    <property type="term" value="F:damaged DNA binding"/>
    <property type="evidence" value="ECO:0007669"/>
    <property type="project" value="UniProtKB-UniRule"/>
</dbReference>
<reference evidence="14" key="1">
    <citation type="submission" date="2023-03" db="EMBL/GenBank/DDBJ databases">
        <title>Edaphobacter sp.</title>
        <authorList>
            <person name="Huber K.J."/>
            <person name="Papendorf J."/>
            <person name="Pilke C."/>
            <person name="Bunk B."/>
            <person name="Sproeer C."/>
            <person name="Pester M."/>
        </authorList>
    </citation>
    <scope>NUCLEOTIDE SEQUENCE</scope>
    <source>
        <strain evidence="13">DSM 109919</strain>
        <strain evidence="14">DSM 109920</strain>
    </source>
</reference>
<dbReference type="InterPro" id="IPR005748">
    <property type="entry name" value="DNA_mismatch_repair_MutS"/>
</dbReference>
<dbReference type="SUPFAM" id="SSF53150">
    <property type="entry name" value="DNA repair protein MutS, domain II"/>
    <property type="match status" value="1"/>
</dbReference>
<dbReference type="Pfam" id="PF05190">
    <property type="entry name" value="MutS_IV"/>
    <property type="match status" value="1"/>
</dbReference>
<evidence type="ECO:0000256" key="5">
    <source>
        <dbReference type="ARBA" id="ARBA00022840"/>
    </source>
</evidence>
<dbReference type="Pfam" id="PF05188">
    <property type="entry name" value="MutS_II"/>
    <property type="match status" value="1"/>
</dbReference>
<accession>A0AAU7D4J8</accession>
<keyword evidence="4 9" id="KW-0227">DNA damage</keyword>
<dbReference type="SMART" id="SM00533">
    <property type="entry name" value="MUTSd"/>
    <property type="match status" value="1"/>
</dbReference>
<dbReference type="Pfam" id="PF01624">
    <property type="entry name" value="MutS_I"/>
    <property type="match status" value="1"/>
</dbReference>
<evidence type="ECO:0000256" key="2">
    <source>
        <dbReference type="ARBA" id="ARBA00021982"/>
    </source>
</evidence>
<feature type="domain" description="DNA mismatch repair proteins mutS family" evidence="12">
    <location>
        <begin position="757"/>
        <end position="773"/>
    </location>
</feature>
<dbReference type="PANTHER" id="PTHR11361">
    <property type="entry name" value="DNA MISMATCH REPAIR PROTEIN MUTS FAMILY MEMBER"/>
    <property type="match status" value="1"/>
</dbReference>
<comment type="function">
    <text evidence="8 9">This protein is involved in the repair of mismatches in DNA. It is possible that it carries out the mismatch recognition step. This protein has a weak ATPase activity.</text>
</comment>
<dbReference type="SUPFAM" id="SSF55271">
    <property type="entry name" value="DNA repair protein MutS, domain I"/>
    <property type="match status" value="1"/>
</dbReference>
<keyword evidence="6 9" id="KW-0238">DNA-binding</keyword>
<evidence type="ECO:0000256" key="7">
    <source>
        <dbReference type="ARBA" id="ARBA00023204"/>
    </source>
</evidence>
<evidence type="ECO:0000256" key="6">
    <source>
        <dbReference type="ARBA" id="ARBA00023125"/>
    </source>
</evidence>
<dbReference type="FunFam" id="3.40.1170.10:FF:000001">
    <property type="entry name" value="DNA mismatch repair protein MutS"/>
    <property type="match status" value="1"/>
</dbReference>
<evidence type="ECO:0000259" key="12">
    <source>
        <dbReference type="PROSITE" id="PS00486"/>
    </source>
</evidence>
<dbReference type="InterPro" id="IPR017261">
    <property type="entry name" value="DNA_mismatch_repair_MutS/MSH"/>
</dbReference>
<dbReference type="InterPro" id="IPR036678">
    <property type="entry name" value="MutS_con_dom_sf"/>
</dbReference>
<evidence type="ECO:0000313" key="14">
    <source>
        <dbReference type="EMBL" id="XBH12043.1"/>
    </source>
</evidence>
<dbReference type="GO" id="GO:0005524">
    <property type="term" value="F:ATP binding"/>
    <property type="evidence" value="ECO:0007669"/>
    <property type="project" value="UniProtKB-UniRule"/>
</dbReference>
<dbReference type="InterPro" id="IPR000432">
    <property type="entry name" value="DNA_mismatch_repair_MutS_C"/>
</dbReference>
<gene>
    <name evidence="9 14" type="primary">mutS</name>
    <name evidence="13" type="ORF">P4G45_09970</name>
    <name evidence="14" type="ORF">P8936_09995</name>
</gene>
<dbReference type="EMBL" id="CP121194">
    <property type="protein sequence ID" value="XBH08822.1"/>
    <property type="molecule type" value="Genomic_DNA"/>
</dbReference>
<dbReference type="AlphaFoldDB" id="A0AAU7D4J8"/>
<dbReference type="SUPFAM" id="SSF48334">
    <property type="entry name" value="DNA repair protein MutS, domain III"/>
    <property type="match status" value="1"/>
</dbReference>
<dbReference type="InterPro" id="IPR007695">
    <property type="entry name" value="DNA_mismatch_repair_MutS-lik_N"/>
</dbReference>
<dbReference type="PIRSF" id="PIRSF037677">
    <property type="entry name" value="DNA_mis_repair_Msh6"/>
    <property type="match status" value="1"/>
</dbReference>
<dbReference type="GO" id="GO:0006298">
    <property type="term" value="P:mismatch repair"/>
    <property type="evidence" value="ECO:0007669"/>
    <property type="project" value="UniProtKB-UniRule"/>
</dbReference>
<dbReference type="KEGG" id="epl:P4G45_09970"/>
<keyword evidence="11" id="KW-0175">Coiled coil</keyword>
<evidence type="ECO:0000256" key="9">
    <source>
        <dbReference type="HAMAP-Rule" id="MF_00096"/>
    </source>
</evidence>
<proteinExistence type="inferred from homology"/>
<name>A0AAU7D4J8_9BACT</name>
<dbReference type="InterPro" id="IPR007696">
    <property type="entry name" value="DNA_mismatch_repair_MutS_core"/>
</dbReference>
<feature type="coiled-coil region" evidence="11">
    <location>
        <begin position="548"/>
        <end position="590"/>
    </location>
</feature>
<dbReference type="SMART" id="SM00534">
    <property type="entry name" value="MUTSac"/>
    <property type="match status" value="1"/>
</dbReference>
<dbReference type="EMBL" id="CP121195">
    <property type="protein sequence ID" value="XBH12043.1"/>
    <property type="molecule type" value="Genomic_DNA"/>
</dbReference>
<comment type="similarity">
    <text evidence="1 9 10">Belongs to the DNA mismatch repair MutS family.</text>
</comment>
<keyword evidence="3 9" id="KW-0547">Nucleotide-binding</keyword>
<accession>A0AAU7CV76</accession>
<dbReference type="InterPro" id="IPR007861">
    <property type="entry name" value="DNA_mismatch_repair_MutS_clamp"/>
</dbReference>
<organism evidence="14">
    <name type="scientific">Edaphobacter paludis</name>
    <dbReference type="NCBI Taxonomy" id="3035702"/>
    <lineage>
        <taxon>Bacteria</taxon>
        <taxon>Pseudomonadati</taxon>
        <taxon>Acidobacteriota</taxon>
        <taxon>Terriglobia</taxon>
        <taxon>Terriglobales</taxon>
        <taxon>Acidobacteriaceae</taxon>
        <taxon>Edaphobacter</taxon>
    </lineage>
</organism>
<dbReference type="InterPro" id="IPR027417">
    <property type="entry name" value="P-loop_NTPase"/>
</dbReference>
<feature type="binding site" evidence="9">
    <location>
        <begin position="683"/>
        <end position="690"/>
    </location>
    <ligand>
        <name>ATP</name>
        <dbReference type="ChEBI" id="CHEBI:30616"/>
    </ligand>
</feature>
<dbReference type="Gene3D" id="1.10.1420.10">
    <property type="match status" value="2"/>
</dbReference>
<dbReference type="Pfam" id="PF05192">
    <property type="entry name" value="MutS_III"/>
    <property type="match status" value="1"/>
</dbReference>
<dbReference type="HAMAP" id="MF_00096">
    <property type="entry name" value="MutS"/>
    <property type="match status" value="1"/>
</dbReference>
<keyword evidence="7 9" id="KW-0234">DNA repair</keyword>
<dbReference type="InterPro" id="IPR007860">
    <property type="entry name" value="DNA_mmatch_repair_MutS_con_dom"/>
</dbReference>
<evidence type="ECO:0000256" key="3">
    <source>
        <dbReference type="ARBA" id="ARBA00022741"/>
    </source>
</evidence>
<sequence length="925" mass="101326">MTTNEMTSGLISDTTALTPVMRQYFAAKEQYPDCLMFCRIGDFYELFYEDAVTASRELQLTLTARDKEKKQPMCGVPYHAAEGYFQRLLRKGYRIAVCEQIEDPKLTKTIVRREVTRVLTPGTAVDPALGAEQSNYLASVVVLDKCVGLALLDLSTGEFRATEFSGWAEAADELGRVRPVELLYAQGGLVGLNGRSSDLLPTHRGKTAMNGAPLSSGTEEEAASVGLDGIRTKTAVEDWVFTADYAVPLLRNHLRVQSLDGMGLGGHEAAAVAAGALLHYMRATKQGGLEHVDGLRFYERSTCLELDAVSVRNLELVEPLFSGESAQTTLFYTLDACCTPMGKRLLRATLLRPSSQLVEIEGRLDAVGEAVADLRKREELRRSMSGVLDLERLLGRVALDSAGPREVMALAGTLGCLPGILAAVNSFKAELWRKLGAGLDAMEDLHELIVKTIAEEPPVSLADGGVIRAGVDAELDELRELSRSGRQALVAIEERERQRTGIGSLKVRFNSVFGYYLEVTKANAKAVPADYERKQTLVNAERFTTPELKEYETKILTAQERSGEIERRLFAELRRQLLDAAKRMRETARRVAEIDMLGCFAHLAALRGWVRPSVDASGVLEFLGARHPVVERRMEESGTGRFVPNSVHLDAGLVDPTHRDKTAMNGAPGDLRPGGPAVLLITGPNMGGKSTYLRQTALLVVMAQCGCFVPAERMRLGLVDRIYTRIGASDNVARGRSTFMVEMTETAAILNTATARSLVLLDEMGRGTATYDGLSLAWATVEHLHDRIGARTLFATHYHELTLLAERLSRLMNLRVTVKETASGIVFLHTVEAGAASKSYGIEVARLAGLPAKVISRAREVLKVHERAETQQVREAAPATPQLQMTMFTPLSQRIVDRLGEVDVDGLTPREALNLLAELQRELKG</sequence>
<dbReference type="GO" id="GO:0140664">
    <property type="term" value="F:ATP-dependent DNA damage sensor activity"/>
    <property type="evidence" value="ECO:0007669"/>
    <property type="project" value="InterPro"/>
</dbReference>
<evidence type="ECO:0000256" key="11">
    <source>
        <dbReference type="SAM" id="Coils"/>
    </source>
</evidence>
<dbReference type="Gene3D" id="3.40.50.300">
    <property type="entry name" value="P-loop containing nucleotide triphosphate hydrolases"/>
    <property type="match status" value="1"/>
</dbReference>
<dbReference type="GO" id="GO:0030983">
    <property type="term" value="F:mismatched DNA binding"/>
    <property type="evidence" value="ECO:0007669"/>
    <property type="project" value="InterPro"/>
</dbReference>
<dbReference type="InterPro" id="IPR016151">
    <property type="entry name" value="DNA_mismatch_repair_MutS_N"/>
</dbReference>
<evidence type="ECO:0000256" key="10">
    <source>
        <dbReference type="RuleBase" id="RU003756"/>
    </source>
</evidence>
<protein>
    <recommendedName>
        <fullName evidence="2 9">DNA mismatch repair protein MutS</fullName>
    </recommendedName>
</protein>
<evidence type="ECO:0000256" key="8">
    <source>
        <dbReference type="ARBA" id="ARBA00024647"/>
    </source>
</evidence>
<dbReference type="NCBIfam" id="NF003810">
    <property type="entry name" value="PRK05399.1"/>
    <property type="match status" value="1"/>
</dbReference>
<dbReference type="SUPFAM" id="SSF52540">
    <property type="entry name" value="P-loop containing nucleoside triphosphate hydrolases"/>
    <property type="match status" value="1"/>
</dbReference>
<dbReference type="InterPro" id="IPR036187">
    <property type="entry name" value="DNA_mismatch_repair_MutS_sf"/>
</dbReference>
<dbReference type="Pfam" id="PF00488">
    <property type="entry name" value="MutS_V"/>
    <property type="match status" value="1"/>
</dbReference>
<dbReference type="PANTHER" id="PTHR11361:SF34">
    <property type="entry name" value="DNA MISMATCH REPAIR PROTEIN MSH1, MITOCHONDRIAL"/>
    <property type="match status" value="1"/>
</dbReference>
<keyword evidence="5 9" id="KW-0067">ATP-binding</keyword>
<dbReference type="Gene3D" id="3.40.1170.10">
    <property type="entry name" value="DNA repair protein MutS, domain I"/>
    <property type="match status" value="1"/>
</dbReference>
<dbReference type="RefSeq" id="WP_348266332.1">
    <property type="nucleotide sequence ID" value="NZ_CP121194.1"/>
</dbReference>
<evidence type="ECO:0000313" key="13">
    <source>
        <dbReference type="EMBL" id="XBH08822.1"/>
    </source>
</evidence>
<dbReference type="InterPro" id="IPR045076">
    <property type="entry name" value="MutS"/>
</dbReference>
<evidence type="ECO:0000256" key="4">
    <source>
        <dbReference type="ARBA" id="ARBA00022763"/>
    </source>
</evidence>
<dbReference type="PROSITE" id="PS00486">
    <property type="entry name" value="DNA_MISMATCH_REPAIR_2"/>
    <property type="match status" value="1"/>
</dbReference>